<name>A0A6C0L8N7_9ZZZZ</name>
<protein>
    <submittedName>
        <fullName evidence="2">Uncharacterized protein</fullName>
    </submittedName>
</protein>
<feature type="compositionally biased region" description="Polar residues" evidence="1">
    <location>
        <begin position="25"/>
        <end position="45"/>
    </location>
</feature>
<sequence length="45" mass="5308">MTSFNPKMITRFWIKIKDQTRATDKQQANTKQTPSEQQANTKHND</sequence>
<evidence type="ECO:0000313" key="2">
    <source>
        <dbReference type="EMBL" id="QHU27359.1"/>
    </source>
</evidence>
<feature type="region of interest" description="Disordered" evidence="1">
    <location>
        <begin position="19"/>
        <end position="45"/>
    </location>
</feature>
<accession>A0A6C0L8N7</accession>
<organism evidence="2">
    <name type="scientific">viral metagenome</name>
    <dbReference type="NCBI Taxonomy" id="1070528"/>
    <lineage>
        <taxon>unclassified sequences</taxon>
        <taxon>metagenomes</taxon>
        <taxon>organismal metagenomes</taxon>
    </lineage>
</organism>
<proteinExistence type="predicted"/>
<dbReference type="AlphaFoldDB" id="A0A6C0L8N7"/>
<reference evidence="2" key="1">
    <citation type="journal article" date="2020" name="Nature">
        <title>Giant virus diversity and host interactions through global metagenomics.</title>
        <authorList>
            <person name="Schulz F."/>
            <person name="Roux S."/>
            <person name="Paez-Espino D."/>
            <person name="Jungbluth S."/>
            <person name="Walsh D.A."/>
            <person name="Denef V.J."/>
            <person name="McMahon K.D."/>
            <person name="Konstantinidis K.T."/>
            <person name="Eloe-Fadrosh E.A."/>
            <person name="Kyrpides N.C."/>
            <person name="Woyke T."/>
        </authorList>
    </citation>
    <scope>NUCLEOTIDE SEQUENCE</scope>
    <source>
        <strain evidence="2">GVMAG-M-3300027763-16</strain>
    </source>
</reference>
<dbReference type="EMBL" id="MN740454">
    <property type="protein sequence ID" value="QHU27359.1"/>
    <property type="molecule type" value="Genomic_DNA"/>
</dbReference>
<evidence type="ECO:0000256" key="1">
    <source>
        <dbReference type="SAM" id="MobiDB-lite"/>
    </source>
</evidence>